<reference evidence="3 4" key="1">
    <citation type="submission" date="2016-06" db="EMBL/GenBank/DDBJ databases">
        <title>Evolution of pathogenesis and genome organization in the Tremellales.</title>
        <authorList>
            <person name="Cuomo C."/>
            <person name="Litvintseva A."/>
            <person name="Heitman J."/>
            <person name="Chen Y."/>
            <person name="Sun S."/>
            <person name="Springer D."/>
            <person name="Dromer F."/>
            <person name="Young S."/>
            <person name="Zeng Q."/>
            <person name="Chapman S."/>
            <person name="Gujja S."/>
            <person name="Saif S."/>
            <person name="Birren B."/>
        </authorList>
    </citation>
    <scope>NUCLEOTIDE SEQUENCE [LARGE SCALE GENOMIC DNA]</scope>
    <source>
        <strain evidence="3 4">ATCC 28783</strain>
    </source>
</reference>
<sequence length="194" mass="21257">MESLSPECSPFKQRYDSCFNLWFEGYLQPALDSSNISRISSTPSPSSSSSPHIPALSTAALSSATGSSVSDRVRPVTNWSSAFNRRNVQSKPLAQEHLQGGHVPPYAHSPYTPTIPVTTIDTTGKTRAQVKAEEYEMACGQAWREYQSCLKVAIKQNASLSTLLDQAREEHPLHDLVGLRGTAWDPQTPITPVE</sequence>
<evidence type="ECO:0000313" key="4">
    <source>
        <dbReference type="Proteomes" id="UP000289152"/>
    </source>
</evidence>
<evidence type="ECO:0000256" key="2">
    <source>
        <dbReference type="ARBA" id="ARBA00023157"/>
    </source>
</evidence>
<dbReference type="GO" id="GO:0005829">
    <property type="term" value="C:cytosol"/>
    <property type="evidence" value="ECO:0007669"/>
    <property type="project" value="TreeGrafter"/>
</dbReference>
<dbReference type="PANTHER" id="PTHR46403">
    <property type="entry name" value="TP53-REGULATED INHIBITOR OF APOPTOSIS 1"/>
    <property type="match status" value="1"/>
</dbReference>
<dbReference type="VEuPathDB" id="FungiDB:TREMEDRAFT_33545"/>
<dbReference type="GO" id="GO:1990050">
    <property type="term" value="F:phosphatidic acid transfer activity"/>
    <property type="evidence" value="ECO:0007669"/>
    <property type="project" value="TreeGrafter"/>
</dbReference>
<dbReference type="STRING" id="5217.A0A4V1M4E4"/>
<keyword evidence="4" id="KW-1185">Reference proteome</keyword>
<dbReference type="GO" id="GO:0005758">
    <property type="term" value="C:mitochondrial intermembrane space"/>
    <property type="evidence" value="ECO:0007669"/>
    <property type="project" value="TreeGrafter"/>
</dbReference>
<gene>
    <name evidence="3" type="ORF">M231_02717</name>
</gene>
<organism evidence="3 4">
    <name type="scientific">Tremella mesenterica</name>
    <name type="common">Jelly fungus</name>
    <dbReference type="NCBI Taxonomy" id="5217"/>
    <lineage>
        <taxon>Eukaryota</taxon>
        <taxon>Fungi</taxon>
        <taxon>Dikarya</taxon>
        <taxon>Basidiomycota</taxon>
        <taxon>Agaricomycotina</taxon>
        <taxon>Tremellomycetes</taxon>
        <taxon>Tremellales</taxon>
        <taxon>Tremellaceae</taxon>
        <taxon>Tremella</taxon>
    </lineage>
</organism>
<dbReference type="Pfam" id="PF05254">
    <property type="entry name" value="UPF0203"/>
    <property type="match status" value="2"/>
</dbReference>
<dbReference type="GO" id="GO:0005634">
    <property type="term" value="C:nucleus"/>
    <property type="evidence" value="ECO:0007669"/>
    <property type="project" value="TreeGrafter"/>
</dbReference>
<name>A0A4V1M4E4_TREME</name>
<dbReference type="Proteomes" id="UP000289152">
    <property type="component" value="Unassembled WGS sequence"/>
</dbReference>
<dbReference type="EMBL" id="SDIL01000023">
    <property type="protein sequence ID" value="RXK40077.1"/>
    <property type="molecule type" value="Genomic_DNA"/>
</dbReference>
<dbReference type="PANTHER" id="PTHR46403:SF1">
    <property type="entry name" value="TP53-REGULATED INHIBITOR OF APOPTOSIS 1"/>
    <property type="match status" value="1"/>
</dbReference>
<accession>A0A4V1M4E4</accession>
<dbReference type="GO" id="GO:0045332">
    <property type="term" value="P:phospholipid translocation"/>
    <property type="evidence" value="ECO:0007669"/>
    <property type="project" value="TreeGrafter"/>
</dbReference>
<evidence type="ECO:0000313" key="3">
    <source>
        <dbReference type="EMBL" id="RXK40077.1"/>
    </source>
</evidence>
<comment type="similarity">
    <text evidence="1">Belongs to the TRIAP1/MDM35 family.</text>
</comment>
<proteinExistence type="inferred from homology"/>
<dbReference type="InterPro" id="IPR007918">
    <property type="entry name" value="MDM35_apoptosis"/>
</dbReference>
<evidence type="ECO:0000256" key="1">
    <source>
        <dbReference type="ARBA" id="ARBA00006196"/>
    </source>
</evidence>
<protein>
    <submittedName>
        <fullName evidence="3">Uncharacterized protein</fullName>
    </submittedName>
</protein>
<dbReference type="AlphaFoldDB" id="A0A4V1M4E4"/>
<dbReference type="InParanoid" id="A0A4V1M4E4"/>
<comment type="caution">
    <text evidence="3">The sequence shown here is derived from an EMBL/GenBank/DDBJ whole genome shotgun (WGS) entry which is preliminary data.</text>
</comment>
<dbReference type="OrthoDB" id="19091at2759"/>
<keyword evidence="2" id="KW-1015">Disulfide bond</keyword>